<dbReference type="PANTHER" id="PTHR30068">
    <property type="entry name" value="URONATE ISOMERASE"/>
    <property type="match status" value="1"/>
</dbReference>
<evidence type="ECO:0000256" key="5">
    <source>
        <dbReference type="ARBA" id="ARBA00020555"/>
    </source>
</evidence>
<dbReference type="InterPro" id="IPR032466">
    <property type="entry name" value="Metal_Hydrolase"/>
</dbReference>
<evidence type="ECO:0000256" key="2">
    <source>
        <dbReference type="ARBA" id="ARBA00004892"/>
    </source>
</evidence>
<comment type="similarity">
    <text evidence="3 7">Belongs to the metallo-dependent hydrolases superfamily. Uronate isomerase family.</text>
</comment>
<dbReference type="GO" id="GO:0008880">
    <property type="term" value="F:glucuronate isomerase activity"/>
    <property type="evidence" value="ECO:0007669"/>
    <property type="project" value="UniProtKB-UniRule"/>
</dbReference>
<dbReference type="GO" id="GO:0019698">
    <property type="term" value="P:D-galacturonate catabolic process"/>
    <property type="evidence" value="ECO:0007669"/>
    <property type="project" value="TreeGrafter"/>
</dbReference>
<dbReference type="EMBL" id="JABAFG010000027">
    <property type="protein sequence ID" value="NME29271.1"/>
    <property type="molecule type" value="Genomic_DNA"/>
</dbReference>
<dbReference type="AlphaFoldDB" id="A0A848BSD3"/>
<dbReference type="NCBIfam" id="NF002794">
    <property type="entry name" value="PRK02925.1"/>
    <property type="match status" value="1"/>
</dbReference>
<evidence type="ECO:0000256" key="1">
    <source>
        <dbReference type="ARBA" id="ARBA00001165"/>
    </source>
</evidence>
<dbReference type="EC" id="5.3.1.12" evidence="4 7"/>
<dbReference type="HAMAP" id="MF_00675">
    <property type="entry name" value="UxaC"/>
    <property type="match status" value="1"/>
</dbReference>
<dbReference type="PANTHER" id="PTHR30068:SF4">
    <property type="entry name" value="URONATE ISOMERASE"/>
    <property type="match status" value="1"/>
</dbReference>
<dbReference type="Gene3D" id="3.20.20.140">
    <property type="entry name" value="Metal-dependent hydrolases"/>
    <property type="match status" value="1"/>
</dbReference>
<comment type="pathway">
    <text evidence="2 7">Carbohydrate metabolism; pentose and glucuronate interconversion.</text>
</comment>
<evidence type="ECO:0000256" key="3">
    <source>
        <dbReference type="ARBA" id="ARBA00008397"/>
    </source>
</evidence>
<keyword evidence="6 7" id="KW-0413">Isomerase</keyword>
<dbReference type="Gene3D" id="1.10.2020.10">
    <property type="entry name" value="uronate isomerase, domain 2, chain A"/>
    <property type="match status" value="1"/>
</dbReference>
<comment type="catalytic activity">
    <reaction evidence="1 7">
        <text>D-glucuronate = D-fructuronate</text>
        <dbReference type="Rhea" id="RHEA:13049"/>
        <dbReference type="ChEBI" id="CHEBI:58720"/>
        <dbReference type="ChEBI" id="CHEBI:59863"/>
        <dbReference type="EC" id="5.3.1.12"/>
    </reaction>
</comment>
<sequence length="470" mass="54055">MTDFMTEDFLLHSRTARQLYHGYAETEPIVDYHCHISPRDIAENHRFSSITEAWLGGDHYKWRLMRACGIPERDVTGEESDLEKFTAYAKALSRAPGNPLYHWSHLELRRYFGCRQVLSEQTAPDIFHHCQEILECDDSLRVQGLLQKSRVRVLCTTDDPADDLHWHQVLHDSQFHSARVVPAMRPDRLMHIEGDDFSSYVEQLGESADMTIHTFADMCDALKRRMDVFAEMGCRAADHALDEVVYQPVPAASLERIFQKGLSHKTISSDEREQYLTGLLLFLAGEYRHRGWVMELHMGALRNVYTDMYRRFGADTGYDAIGRCCNIEKLARFLDHLEREGSLPKTILFSASPYDLMALTVLGASFPKEGIASRIQPGVPWWFNDTKQGLLDYLTIVSEETVLGNMVGMLTDSRSFLSYPRHEYFRRILCDWLGNLVECGEFPDDEAQLASLIHRLCYGNAISFFQFPCQ</sequence>
<evidence type="ECO:0000313" key="9">
    <source>
        <dbReference type="Proteomes" id="UP000591071"/>
    </source>
</evidence>
<protein>
    <recommendedName>
        <fullName evidence="5 7">Uronate isomerase</fullName>
        <ecNumber evidence="4 7">5.3.1.12</ecNumber>
    </recommendedName>
    <alternativeName>
        <fullName evidence="7">Glucuronate isomerase</fullName>
    </alternativeName>
    <alternativeName>
        <fullName evidence="7">Uronic isomerase</fullName>
    </alternativeName>
</protein>
<comment type="catalytic activity">
    <reaction evidence="7">
        <text>aldehydo-D-galacturonate = keto-D-tagaturonate</text>
        <dbReference type="Rhea" id="RHEA:27702"/>
        <dbReference type="ChEBI" id="CHEBI:12952"/>
        <dbReference type="ChEBI" id="CHEBI:17886"/>
    </reaction>
</comment>
<dbReference type="GO" id="GO:0042840">
    <property type="term" value="P:D-glucuronate catabolic process"/>
    <property type="evidence" value="ECO:0007669"/>
    <property type="project" value="TreeGrafter"/>
</dbReference>
<proteinExistence type="inferred from homology"/>
<evidence type="ECO:0000256" key="7">
    <source>
        <dbReference type="HAMAP-Rule" id="MF_00675"/>
    </source>
</evidence>
<evidence type="ECO:0000313" key="8">
    <source>
        <dbReference type="EMBL" id="NME29271.1"/>
    </source>
</evidence>
<evidence type="ECO:0000256" key="4">
    <source>
        <dbReference type="ARBA" id="ARBA00012546"/>
    </source>
</evidence>
<dbReference type="Proteomes" id="UP000591071">
    <property type="component" value="Unassembled WGS sequence"/>
</dbReference>
<dbReference type="RefSeq" id="WP_170088065.1">
    <property type="nucleotide sequence ID" value="NZ_JABAFG010000027.1"/>
</dbReference>
<dbReference type="Pfam" id="PF02614">
    <property type="entry name" value="UxaC"/>
    <property type="match status" value="1"/>
</dbReference>
<dbReference type="UniPathway" id="UPA00246"/>
<gene>
    <name evidence="7 8" type="primary">uxaC</name>
    <name evidence="8" type="ORF">HF872_11695</name>
</gene>
<reference evidence="8 9" key="1">
    <citation type="submission" date="2020-04" db="EMBL/GenBank/DDBJ databases">
        <authorList>
            <person name="Hitch T.C.A."/>
            <person name="Wylensek D."/>
            <person name="Clavel T."/>
        </authorList>
    </citation>
    <scope>NUCLEOTIDE SEQUENCE [LARGE SCALE GENOMIC DNA]</scope>
    <source>
        <strain evidence="8 9">Oil-RF-744-FAT-WT-6-1</strain>
    </source>
</reference>
<accession>A0A848BSD3</accession>
<dbReference type="InterPro" id="IPR003766">
    <property type="entry name" value="Uronate_isomerase"/>
</dbReference>
<evidence type="ECO:0000256" key="6">
    <source>
        <dbReference type="ARBA" id="ARBA00023235"/>
    </source>
</evidence>
<name>A0A848BSD3_9FIRM</name>
<organism evidence="8 9">
    <name type="scientific">Megasphaera hexanoica</name>
    <dbReference type="NCBI Taxonomy" id="1675036"/>
    <lineage>
        <taxon>Bacteria</taxon>
        <taxon>Bacillati</taxon>
        <taxon>Bacillota</taxon>
        <taxon>Negativicutes</taxon>
        <taxon>Veillonellales</taxon>
        <taxon>Veillonellaceae</taxon>
        <taxon>Megasphaera</taxon>
    </lineage>
</organism>
<comment type="caution">
    <text evidence="8">The sequence shown here is derived from an EMBL/GenBank/DDBJ whole genome shotgun (WGS) entry which is preliminary data.</text>
</comment>
<dbReference type="SUPFAM" id="SSF51556">
    <property type="entry name" value="Metallo-dependent hydrolases"/>
    <property type="match status" value="1"/>
</dbReference>